<comment type="similarity">
    <text evidence="2 10 11">Belongs to the peptidase C12 family.</text>
</comment>
<dbReference type="InterPro" id="IPR038765">
    <property type="entry name" value="Papain-like_cys_pep_sf"/>
</dbReference>
<feature type="active site" description="Proton donor" evidence="10">
    <location>
        <position position="199"/>
    </location>
</feature>
<comment type="function">
    <text evidence="8">Ubiquitin-protein hydrolase is involved both in the processing of ubiquitin precursors and of ubiquitinated proteins. This enzyme is a thiol protease that recognizes and hydrolyzes a peptide bond at the C-terminal glycine of ubiquitin.</text>
</comment>
<evidence type="ECO:0000256" key="10">
    <source>
        <dbReference type="PROSITE-ProRule" id="PRU01393"/>
    </source>
</evidence>
<evidence type="ECO:0000259" key="12">
    <source>
        <dbReference type="PROSITE" id="PS52048"/>
    </source>
</evidence>
<evidence type="ECO:0000313" key="15">
    <source>
        <dbReference type="WBParaSite" id="ECPE_0001357301-mRNA-1"/>
    </source>
</evidence>
<dbReference type="PANTHER" id="PTHR10589">
    <property type="entry name" value="UBIQUITIN CARBOXYL-TERMINAL HYDROLASE"/>
    <property type="match status" value="1"/>
</dbReference>
<feature type="site" description="Transition state stabilizer" evidence="10">
    <location>
        <position position="119"/>
    </location>
</feature>
<evidence type="ECO:0000313" key="13">
    <source>
        <dbReference type="EMBL" id="VDP90806.1"/>
    </source>
</evidence>
<dbReference type="EMBL" id="UZAN01055332">
    <property type="protein sequence ID" value="VDP90806.1"/>
    <property type="molecule type" value="Genomic_DNA"/>
</dbReference>
<reference evidence="15" key="1">
    <citation type="submission" date="2016-06" db="UniProtKB">
        <authorList>
            <consortium name="WormBaseParasite"/>
        </authorList>
    </citation>
    <scope>IDENTIFICATION</scope>
</reference>
<keyword evidence="7 10" id="KW-0788">Thiol protease</keyword>
<proteinExistence type="inferred from homology"/>
<dbReference type="OrthoDB" id="427186at2759"/>
<dbReference type="AlphaFoldDB" id="A0A183B2U9"/>
<accession>A0A183B2U9</accession>
<dbReference type="WBParaSite" id="ECPE_0001357301-mRNA-1">
    <property type="protein sequence ID" value="ECPE_0001357301-mRNA-1"/>
    <property type="gene ID" value="ECPE_0001357301"/>
</dbReference>
<dbReference type="Gene3D" id="3.40.532.10">
    <property type="entry name" value="Peptidase C12, ubiquitin carboxyl-terminal hydrolase"/>
    <property type="match status" value="1"/>
</dbReference>
<name>A0A183B2U9_9TREM</name>
<comment type="catalytic activity">
    <reaction evidence="1 10 11">
        <text>Thiol-dependent hydrolysis of ester, thioester, amide, peptide and isopeptide bonds formed by the C-terminal Gly of ubiquitin (a 76-residue protein attached to proteins as an intracellular targeting signal).</text>
        <dbReference type="EC" id="3.4.19.12"/>
    </reaction>
</comment>
<evidence type="ECO:0000256" key="4">
    <source>
        <dbReference type="ARBA" id="ARBA00022670"/>
    </source>
</evidence>
<dbReference type="InterPro" id="IPR036959">
    <property type="entry name" value="Peptidase_C12_UCH_sf"/>
</dbReference>
<evidence type="ECO:0000256" key="3">
    <source>
        <dbReference type="ARBA" id="ARBA00012759"/>
    </source>
</evidence>
<dbReference type="PRINTS" id="PR00707">
    <property type="entry name" value="UBCTHYDRLASE"/>
</dbReference>
<keyword evidence="14" id="KW-1185">Reference proteome</keyword>
<evidence type="ECO:0000256" key="8">
    <source>
        <dbReference type="ARBA" id="ARBA00055560"/>
    </source>
</evidence>
<gene>
    <name evidence="13" type="ORF">ECPE_LOCUS13534</name>
</gene>
<dbReference type="GO" id="GO:0004843">
    <property type="term" value="F:cysteine-type deubiquitinase activity"/>
    <property type="evidence" value="ECO:0007669"/>
    <property type="project" value="UniProtKB-UniRule"/>
</dbReference>
<feature type="active site" description="Nucleophile" evidence="10">
    <location>
        <position position="125"/>
    </location>
</feature>
<dbReference type="PROSITE" id="PS52048">
    <property type="entry name" value="UCH_DOMAIN"/>
    <property type="match status" value="1"/>
</dbReference>
<reference evidence="13 14" key="2">
    <citation type="submission" date="2018-11" db="EMBL/GenBank/DDBJ databases">
        <authorList>
            <consortium name="Pathogen Informatics"/>
        </authorList>
    </citation>
    <scope>NUCLEOTIDE SEQUENCE [LARGE SCALE GENOMIC DNA]</scope>
    <source>
        <strain evidence="13 14">Egypt</strain>
    </source>
</reference>
<evidence type="ECO:0000313" key="14">
    <source>
        <dbReference type="Proteomes" id="UP000272942"/>
    </source>
</evidence>
<protein>
    <recommendedName>
        <fullName evidence="9 11">Ubiquitin carboxyl-terminal hydrolase</fullName>
        <ecNumber evidence="3 11">3.4.19.12</ecNumber>
    </recommendedName>
</protein>
<feature type="domain" description="UCH catalytic" evidence="12">
    <location>
        <begin position="41"/>
        <end position="259"/>
    </location>
</feature>
<keyword evidence="4 10" id="KW-0645">Protease</keyword>
<evidence type="ECO:0000256" key="2">
    <source>
        <dbReference type="ARBA" id="ARBA00009326"/>
    </source>
</evidence>
<evidence type="ECO:0000256" key="1">
    <source>
        <dbReference type="ARBA" id="ARBA00000707"/>
    </source>
</evidence>
<organism evidence="15">
    <name type="scientific">Echinostoma caproni</name>
    <dbReference type="NCBI Taxonomy" id="27848"/>
    <lineage>
        <taxon>Eukaryota</taxon>
        <taxon>Metazoa</taxon>
        <taxon>Spiralia</taxon>
        <taxon>Lophotrochozoa</taxon>
        <taxon>Platyhelminthes</taxon>
        <taxon>Trematoda</taxon>
        <taxon>Digenea</taxon>
        <taxon>Plagiorchiida</taxon>
        <taxon>Echinostomata</taxon>
        <taxon>Echinostomatoidea</taxon>
        <taxon>Echinostomatidae</taxon>
        <taxon>Echinostoma</taxon>
    </lineage>
</organism>
<dbReference type="GO" id="GO:0006511">
    <property type="term" value="P:ubiquitin-dependent protein catabolic process"/>
    <property type="evidence" value="ECO:0007669"/>
    <property type="project" value="UniProtKB-UniRule"/>
</dbReference>
<sequence>MDARAAFFDHVTNIRVRLTLINVNNRMRAVVHTYASTNESRSLLIVDWSFTDWFVESHSRLCAKGSWKFHDVLGLDEEHLKTITGQVAAVLLLFPRSEAEQNKKLGEETEDSTVTVIKQAAENACGTVAIFHALINNNELIPTEPGSHLESFVSKTSKMTPEERGKALEQDKTLFELHESAAQEGQTKTPSRESDVQQHYVCFIHHKGHLYELDGRRVHPISHGKTTESTLLTDAAKVIEQFVARDAGRVNFSVLALSS</sequence>
<evidence type="ECO:0000256" key="9">
    <source>
        <dbReference type="ARBA" id="ARBA00073226"/>
    </source>
</evidence>
<dbReference type="GO" id="GO:0016579">
    <property type="term" value="P:protein deubiquitination"/>
    <property type="evidence" value="ECO:0007669"/>
    <property type="project" value="TreeGrafter"/>
</dbReference>
<dbReference type="CDD" id="cd09616">
    <property type="entry name" value="Peptidase_C12_UCH_L1_L3"/>
    <property type="match status" value="1"/>
</dbReference>
<dbReference type="FunFam" id="3.40.532.10:FF:000006">
    <property type="entry name" value="Ubiquitin carboxyl-terminal hydrolase"/>
    <property type="match status" value="1"/>
</dbReference>
<dbReference type="SUPFAM" id="SSF54001">
    <property type="entry name" value="Cysteine proteinases"/>
    <property type="match status" value="1"/>
</dbReference>
<feature type="site" description="Important for enzyme activity" evidence="10">
    <location>
        <position position="214"/>
    </location>
</feature>
<dbReference type="PANTHER" id="PTHR10589:SF17">
    <property type="entry name" value="UBIQUITIN CARBOXYL-TERMINAL HYDROLASE"/>
    <property type="match status" value="1"/>
</dbReference>
<evidence type="ECO:0000256" key="5">
    <source>
        <dbReference type="ARBA" id="ARBA00022786"/>
    </source>
</evidence>
<dbReference type="Proteomes" id="UP000272942">
    <property type="component" value="Unassembled WGS sequence"/>
</dbReference>
<evidence type="ECO:0000256" key="6">
    <source>
        <dbReference type="ARBA" id="ARBA00022801"/>
    </source>
</evidence>
<keyword evidence="5 10" id="KW-0833">Ubl conjugation pathway</keyword>
<dbReference type="InterPro" id="IPR001578">
    <property type="entry name" value="Peptidase_C12_UCH"/>
</dbReference>
<evidence type="ECO:0000256" key="11">
    <source>
        <dbReference type="RuleBase" id="RU361215"/>
    </source>
</evidence>
<dbReference type="EC" id="3.4.19.12" evidence="3 11"/>
<dbReference type="GO" id="GO:0005737">
    <property type="term" value="C:cytoplasm"/>
    <property type="evidence" value="ECO:0007669"/>
    <property type="project" value="TreeGrafter"/>
</dbReference>
<dbReference type="Pfam" id="PF01088">
    <property type="entry name" value="Peptidase_C12"/>
    <property type="match status" value="1"/>
</dbReference>
<keyword evidence="6 10" id="KW-0378">Hydrolase</keyword>
<evidence type="ECO:0000256" key="7">
    <source>
        <dbReference type="ARBA" id="ARBA00022807"/>
    </source>
</evidence>